<feature type="compositionally biased region" description="Acidic residues" evidence="3">
    <location>
        <begin position="647"/>
        <end position="658"/>
    </location>
</feature>
<evidence type="ECO:0000313" key="5">
    <source>
        <dbReference type="Proteomes" id="UP001186944"/>
    </source>
</evidence>
<evidence type="ECO:0000256" key="2">
    <source>
        <dbReference type="ARBA" id="ARBA00023306"/>
    </source>
</evidence>
<dbReference type="SUPFAM" id="SSF48371">
    <property type="entry name" value="ARM repeat"/>
    <property type="match status" value="1"/>
</dbReference>
<comment type="similarity">
    <text evidence="1">Belongs to the SAPS family.</text>
</comment>
<keyword evidence="2" id="KW-0131">Cell cycle</keyword>
<dbReference type="AlphaFoldDB" id="A0AA88Y294"/>
<feature type="compositionally biased region" description="Low complexity" evidence="3">
    <location>
        <begin position="842"/>
        <end position="865"/>
    </location>
</feature>
<evidence type="ECO:0000256" key="3">
    <source>
        <dbReference type="SAM" id="MobiDB-lite"/>
    </source>
</evidence>
<dbReference type="GO" id="GO:0019903">
    <property type="term" value="F:protein phosphatase binding"/>
    <property type="evidence" value="ECO:0007669"/>
    <property type="project" value="InterPro"/>
</dbReference>
<evidence type="ECO:0000313" key="4">
    <source>
        <dbReference type="EMBL" id="KAK3096471.1"/>
    </source>
</evidence>
<dbReference type="Proteomes" id="UP001186944">
    <property type="component" value="Unassembled WGS sequence"/>
</dbReference>
<proteinExistence type="inferred from homology"/>
<dbReference type="GO" id="GO:0019888">
    <property type="term" value="F:protein phosphatase regulator activity"/>
    <property type="evidence" value="ECO:0007669"/>
    <property type="project" value="TreeGrafter"/>
</dbReference>
<feature type="compositionally biased region" description="Low complexity" evidence="3">
    <location>
        <begin position="781"/>
        <end position="799"/>
    </location>
</feature>
<feature type="compositionally biased region" description="Polar residues" evidence="3">
    <location>
        <begin position="982"/>
        <end position="996"/>
    </location>
</feature>
<gene>
    <name evidence="4" type="ORF">FSP39_000534</name>
</gene>
<feature type="compositionally biased region" description="Polar residues" evidence="3">
    <location>
        <begin position="699"/>
        <end position="708"/>
    </location>
</feature>
<dbReference type="GO" id="GO:0005829">
    <property type="term" value="C:cytosol"/>
    <property type="evidence" value="ECO:0007669"/>
    <property type="project" value="TreeGrafter"/>
</dbReference>
<sequence>MFWKFNLLTTSHIDTLLEEQDVTLQKLMDEDDILQECKAQNNKLIEFIVQPANMELMVKMITEEPEDLEDEKLRYKYPNTACELLTSDVAQISDALAGDEELIVKLYSFLDNERPLNPLLASFFSKVMGLLITRKSEIIFEFLKARTNFVDILMHHIGTSAIMDLLLRLLTCVVEVELRKAVIEWLNDQKIVEKLVACLVPSQDEDIHFDAAQSLCDMIRLGREQSSQLQERTESEPLLTTIEQEDTVSELLNNILQNEKDESCLVNGLSVIQTLLEFRKQGPEGSTDQISSLDTERLAHGVSNVLLAITPRLQDFHNLLLDPPKQRFMSMPTSIGTLDPPLGNSRLQIARLISALVLTNTHTINVELANLGTIGVLLDLYFQYMWNNFLHSHVCQCVNTILYNSPIEVDGRKEHPLLAQLFSQCNLLQRIMEVWEENDQHESRDKGKRRGYMGHLTKIANDIVAVVEKGENSELVKEQISELPEEVKEKWENFTSSTLGDINKKNTVELVRGHPLASSSEDEDHDFRDIPFPQEAAMQQAFSDYQLQQMTTNFIDQFGFNEEEFVEQEEKADSPFSERISSIDFNVQAGEDGNTAASMFEQACNERIQQFDDNDSDEDIWEEKEITFSPNTQQKRATRLPETREADSDDSTDSEEELDSPRRIVSQPNEKMDIDANDAWTANFDEPASQGAPVAMDTSPWSSVSAQQSKDDSQEKWADFTNKFPTSSGNEENWADFSNIKELSNTDPGPRSSSPVAMDTTEPSSRPAAYLAQSAPADLASSVSESVSSSKTETKSSVVLEDVESSTDMVQQGEVTSTSDDDASPAKTSEVNTSTSSDIVHSPNSQSSQQSNSAKSEEPSSTSDASSEEESSPPKPSDNPPQDPVPEPPTTTTPPSPSSSVDTEEVSSCTSTENQNDVPKQDTNFLTGKGLMKSPAENVETSSTNEERLQVNGPVTESSVDPPLPNESKAQTKEAVDKIDNVLSSTSPSVVQNGPV</sequence>
<dbReference type="EMBL" id="VSWD01000007">
    <property type="protein sequence ID" value="KAK3096471.1"/>
    <property type="molecule type" value="Genomic_DNA"/>
</dbReference>
<dbReference type="GO" id="GO:0005634">
    <property type="term" value="C:nucleus"/>
    <property type="evidence" value="ECO:0007669"/>
    <property type="project" value="TreeGrafter"/>
</dbReference>
<reference evidence="4" key="1">
    <citation type="submission" date="2019-08" db="EMBL/GenBank/DDBJ databases">
        <title>The improved chromosome-level genome for the pearl oyster Pinctada fucata martensii using PacBio sequencing and Hi-C.</title>
        <authorList>
            <person name="Zheng Z."/>
        </authorList>
    </citation>
    <scope>NUCLEOTIDE SEQUENCE</scope>
    <source>
        <strain evidence="4">ZZ-2019</strain>
        <tissue evidence="4">Adductor muscle</tissue>
    </source>
</reference>
<dbReference type="Pfam" id="PF04499">
    <property type="entry name" value="SAPS"/>
    <property type="match status" value="1"/>
</dbReference>
<feature type="region of interest" description="Disordered" evidence="3">
    <location>
        <begin position="624"/>
        <end position="996"/>
    </location>
</feature>
<feature type="compositionally biased region" description="Basic and acidic residues" evidence="3">
    <location>
        <begin position="970"/>
        <end position="980"/>
    </location>
</feature>
<keyword evidence="5" id="KW-1185">Reference proteome</keyword>
<feature type="compositionally biased region" description="Low complexity" evidence="3">
    <location>
        <begin position="898"/>
        <end position="913"/>
    </location>
</feature>
<accession>A0AA88Y294</accession>
<protein>
    <recommendedName>
        <fullName evidence="6">Serine/threonine-protein phosphatase 6 regulatory subunit 3</fullName>
    </recommendedName>
</protein>
<feature type="compositionally biased region" description="Polar residues" evidence="3">
    <location>
        <begin position="914"/>
        <end position="926"/>
    </location>
</feature>
<evidence type="ECO:0000256" key="1">
    <source>
        <dbReference type="ARBA" id="ARBA00006180"/>
    </source>
</evidence>
<feature type="compositionally biased region" description="Basic and acidic residues" evidence="3">
    <location>
        <begin position="709"/>
        <end position="718"/>
    </location>
</feature>
<feature type="compositionally biased region" description="Polar residues" evidence="3">
    <location>
        <begin position="806"/>
        <end position="818"/>
    </location>
</feature>
<feature type="compositionally biased region" description="Polar residues" evidence="3">
    <location>
        <begin position="741"/>
        <end position="755"/>
    </location>
</feature>
<feature type="compositionally biased region" description="Pro residues" evidence="3">
    <location>
        <begin position="873"/>
        <end position="897"/>
    </location>
</feature>
<dbReference type="InterPro" id="IPR016024">
    <property type="entry name" value="ARM-type_fold"/>
</dbReference>
<evidence type="ECO:0008006" key="6">
    <source>
        <dbReference type="Google" id="ProtNLM"/>
    </source>
</evidence>
<feature type="compositionally biased region" description="Polar residues" evidence="3">
    <location>
        <begin position="826"/>
        <end position="839"/>
    </location>
</feature>
<dbReference type="PANTHER" id="PTHR12634:SF8">
    <property type="entry name" value="FIERY MOUNTAIN, ISOFORM D"/>
    <property type="match status" value="1"/>
</dbReference>
<organism evidence="4 5">
    <name type="scientific">Pinctada imbricata</name>
    <name type="common">Atlantic pearl-oyster</name>
    <name type="synonym">Pinctada martensii</name>
    <dbReference type="NCBI Taxonomy" id="66713"/>
    <lineage>
        <taxon>Eukaryota</taxon>
        <taxon>Metazoa</taxon>
        <taxon>Spiralia</taxon>
        <taxon>Lophotrochozoa</taxon>
        <taxon>Mollusca</taxon>
        <taxon>Bivalvia</taxon>
        <taxon>Autobranchia</taxon>
        <taxon>Pteriomorphia</taxon>
        <taxon>Pterioida</taxon>
        <taxon>Pterioidea</taxon>
        <taxon>Pteriidae</taxon>
        <taxon>Pinctada</taxon>
    </lineage>
</organism>
<dbReference type="PANTHER" id="PTHR12634">
    <property type="entry name" value="SIT4 YEAST -ASSOCIATING PROTEIN-RELATED"/>
    <property type="match status" value="1"/>
</dbReference>
<comment type="caution">
    <text evidence="4">The sequence shown here is derived from an EMBL/GenBank/DDBJ whole genome shotgun (WGS) entry which is preliminary data.</text>
</comment>
<dbReference type="InterPro" id="IPR007587">
    <property type="entry name" value="SAPS"/>
</dbReference>
<name>A0AA88Y294_PINIB</name>